<evidence type="ECO:0000313" key="3">
    <source>
        <dbReference type="Proteomes" id="UP000747542"/>
    </source>
</evidence>
<name>A0A8J5JXC2_HOMAM</name>
<gene>
    <name evidence="2" type="ORF">Hamer_G002262</name>
</gene>
<evidence type="ECO:0000256" key="1">
    <source>
        <dbReference type="SAM" id="MobiDB-lite"/>
    </source>
</evidence>
<accession>A0A8J5JXC2</accession>
<dbReference type="AlphaFoldDB" id="A0A8J5JXC2"/>
<proteinExistence type="predicted"/>
<reference evidence="2" key="1">
    <citation type="journal article" date="2021" name="Sci. Adv.">
        <title>The American lobster genome reveals insights on longevity, neural, and immune adaptations.</title>
        <authorList>
            <person name="Polinski J.M."/>
            <person name="Zimin A.V."/>
            <person name="Clark K.F."/>
            <person name="Kohn A.B."/>
            <person name="Sadowski N."/>
            <person name="Timp W."/>
            <person name="Ptitsyn A."/>
            <person name="Khanna P."/>
            <person name="Romanova D.Y."/>
            <person name="Williams P."/>
            <person name="Greenwood S.J."/>
            <person name="Moroz L.L."/>
            <person name="Walt D.R."/>
            <person name="Bodnar A.G."/>
        </authorList>
    </citation>
    <scope>NUCLEOTIDE SEQUENCE</scope>
    <source>
        <strain evidence="2">GMGI-L3</strain>
    </source>
</reference>
<organism evidence="2 3">
    <name type="scientific">Homarus americanus</name>
    <name type="common">American lobster</name>
    <dbReference type="NCBI Taxonomy" id="6706"/>
    <lineage>
        <taxon>Eukaryota</taxon>
        <taxon>Metazoa</taxon>
        <taxon>Ecdysozoa</taxon>
        <taxon>Arthropoda</taxon>
        <taxon>Crustacea</taxon>
        <taxon>Multicrustacea</taxon>
        <taxon>Malacostraca</taxon>
        <taxon>Eumalacostraca</taxon>
        <taxon>Eucarida</taxon>
        <taxon>Decapoda</taxon>
        <taxon>Pleocyemata</taxon>
        <taxon>Astacidea</taxon>
        <taxon>Nephropoidea</taxon>
        <taxon>Nephropidae</taxon>
        <taxon>Homarus</taxon>
    </lineage>
</organism>
<feature type="non-terminal residue" evidence="2">
    <location>
        <position position="71"/>
    </location>
</feature>
<protein>
    <submittedName>
        <fullName evidence="2">Uncharacterized protein</fullName>
    </submittedName>
</protein>
<keyword evidence="3" id="KW-1185">Reference proteome</keyword>
<sequence>MWLRTRGAGSGRGDIGDANVPPGCQSPYLDSGEPQRSESEHLNSNMWVLNPFADDEVNHSEALLELQTDYA</sequence>
<dbReference type="Proteomes" id="UP000747542">
    <property type="component" value="Unassembled WGS sequence"/>
</dbReference>
<dbReference type="EMBL" id="JAHLQT010026502">
    <property type="protein sequence ID" value="KAG7163184.1"/>
    <property type="molecule type" value="Genomic_DNA"/>
</dbReference>
<feature type="region of interest" description="Disordered" evidence="1">
    <location>
        <begin position="1"/>
        <end position="42"/>
    </location>
</feature>
<comment type="caution">
    <text evidence="2">The sequence shown here is derived from an EMBL/GenBank/DDBJ whole genome shotgun (WGS) entry which is preliminary data.</text>
</comment>
<evidence type="ECO:0000313" key="2">
    <source>
        <dbReference type="EMBL" id="KAG7163184.1"/>
    </source>
</evidence>